<feature type="chain" id="PRO_5015191507" evidence="1">
    <location>
        <begin position="21"/>
        <end position="261"/>
    </location>
</feature>
<sequence length="261" mass="29109">MASGLHAALALCVLCYSVRWNETTEFVTFNAGLTETDVPEYATRREAFLLKLSNNEIPGDVVCLQEIWKPDDVAAVVQAAKPNFPHSFSAMHAADGKFAPKPTSPACKAAKIYPMLHCITTQCLSDSGAEMDECISKNCKSVINEVPQDCLSCIADKQSTRAATDLAAIVERLQQCLTTSWHTTFGLLVLSKRPLFDPEVINFHYGTFVLVARGYIRAKRVSRVLDSPLPDRDYPLSDHYGVSVIIQRCACFLWWWPWSRC</sequence>
<reference evidence="3" key="1">
    <citation type="submission" date="2025-08" db="UniProtKB">
        <authorList>
            <consortium name="RefSeq"/>
        </authorList>
    </citation>
    <scope>IDENTIFICATION</scope>
    <source>
        <tissue evidence="3">Gonads</tissue>
    </source>
</reference>
<feature type="signal peptide" evidence="1">
    <location>
        <begin position="1"/>
        <end position="20"/>
    </location>
</feature>
<dbReference type="KEGG" id="lak:106164278"/>
<evidence type="ECO:0000256" key="1">
    <source>
        <dbReference type="SAM" id="SignalP"/>
    </source>
</evidence>
<keyword evidence="1" id="KW-0732">Signal</keyword>
<dbReference type="OrthoDB" id="6106769at2759"/>
<dbReference type="InParanoid" id="A0A2R2MSE2"/>
<proteinExistence type="predicted"/>
<dbReference type="GeneID" id="106164278"/>
<accession>A0A2R2MSE2</accession>
<organism evidence="2 3">
    <name type="scientific">Lingula anatina</name>
    <name type="common">Brachiopod</name>
    <name type="synonym">Lingula unguis</name>
    <dbReference type="NCBI Taxonomy" id="7574"/>
    <lineage>
        <taxon>Eukaryota</taxon>
        <taxon>Metazoa</taxon>
        <taxon>Spiralia</taxon>
        <taxon>Lophotrochozoa</taxon>
        <taxon>Brachiopoda</taxon>
        <taxon>Linguliformea</taxon>
        <taxon>Lingulata</taxon>
        <taxon>Lingulida</taxon>
        <taxon>Linguloidea</taxon>
        <taxon>Lingulidae</taxon>
        <taxon>Lingula</taxon>
    </lineage>
</organism>
<evidence type="ECO:0000313" key="2">
    <source>
        <dbReference type="Proteomes" id="UP000085678"/>
    </source>
</evidence>
<name>A0A2R2MSE2_LINAN</name>
<gene>
    <name evidence="3" type="primary">LOC106164278</name>
</gene>
<dbReference type="InterPro" id="IPR036691">
    <property type="entry name" value="Endo/exonu/phosph_ase_sf"/>
</dbReference>
<dbReference type="RefSeq" id="XP_023933053.1">
    <property type="nucleotide sequence ID" value="XM_024077285.1"/>
</dbReference>
<keyword evidence="2" id="KW-1185">Reference proteome</keyword>
<dbReference type="Proteomes" id="UP000085678">
    <property type="component" value="Unplaced"/>
</dbReference>
<evidence type="ECO:0000313" key="3">
    <source>
        <dbReference type="RefSeq" id="XP_023933053.1"/>
    </source>
</evidence>
<dbReference type="AlphaFoldDB" id="A0A2R2MSE2"/>
<protein>
    <submittedName>
        <fullName evidence="3">Uncharacterized protein LOC106164278</fullName>
    </submittedName>
</protein>
<dbReference type="SUPFAM" id="SSF56219">
    <property type="entry name" value="DNase I-like"/>
    <property type="match status" value="1"/>
</dbReference>